<dbReference type="CDD" id="cd00430">
    <property type="entry name" value="PLPDE_III_AR"/>
    <property type="match status" value="1"/>
</dbReference>
<dbReference type="Pfam" id="PF01168">
    <property type="entry name" value="Ala_racemase_N"/>
    <property type="match status" value="1"/>
</dbReference>
<dbReference type="Gene3D" id="2.40.37.10">
    <property type="entry name" value="Lyase, Ornithine Decarboxylase, Chain A, domain 1"/>
    <property type="match status" value="1"/>
</dbReference>
<accession>A0ABQ1N755</accession>
<dbReference type="SUPFAM" id="SSF53244">
    <property type="entry name" value="MurD-like peptide ligases, peptide-binding domain"/>
    <property type="match status" value="1"/>
</dbReference>
<comment type="cofactor">
    <cofactor evidence="1 4">
        <name>pyridoxal 5'-phosphate</name>
        <dbReference type="ChEBI" id="CHEBI:597326"/>
    </cofactor>
</comment>
<dbReference type="Gene3D" id="3.40.1190.10">
    <property type="entry name" value="Mur-like, catalytic domain"/>
    <property type="match status" value="1"/>
</dbReference>
<dbReference type="EMBL" id="BMEC01000018">
    <property type="protein sequence ID" value="GGC53191.1"/>
    <property type="molecule type" value="Genomic_DNA"/>
</dbReference>
<dbReference type="Gene3D" id="3.90.190.20">
    <property type="entry name" value="Mur ligase, C-terminal domain"/>
    <property type="match status" value="1"/>
</dbReference>
<dbReference type="InterPro" id="IPR001608">
    <property type="entry name" value="Ala_racemase_N"/>
</dbReference>
<dbReference type="Pfam" id="PF00842">
    <property type="entry name" value="Ala_racemase_C"/>
    <property type="match status" value="1"/>
</dbReference>
<evidence type="ECO:0000313" key="7">
    <source>
        <dbReference type="Proteomes" id="UP000636010"/>
    </source>
</evidence>
<evidence type="ECO:0000259" key="5">
    <source>
        <dbReference type="SMART" id="SM01005"/>
    </source>
</evidence>
<dbReference type="InterPro" id="IPR013221">
    <property type="entry name" value="Mur_ligase_cen"/>
</dbReference>
<dbReference type="HAMAP" id="MF_01201">
    <property type="entry name" value="Ala_racemase"/>
    <property type="match status" value="1"/>
</dbReference>
<dbReference type="SUPFAM" id="SSF50621">
    <property type="entry name" value="Alanine racemase C-terminal domain-like"/>
    <property type="match status" value="1"/>
</dbReference>
<dbReference type="GO" id="GO:0016874">
    <property type="term" value="F:ligase activity"/>
    <property type="evidence" value="ECO:0007669"/>
    <property type="project" value="UniProtKB-KW"/>
</dbReference>
<proteinExistence type="inferred from homology"/>
<reference evidence="7" key="1">
    <citation type="journal article" date="2019" name="Int. J. Syst. Evol. Microbiol.">
        <title>The Global Catalogue of Microorganisms (GCM) 10K type strain sequencing project: providing services to taxonomists for standard genome sequencing and annotation.</title>
        <authorList>
            <consortium name="The Broad Institute Genomics Platform"/>
            <consortium name="The Broad Institute Genome Sequencing Center for Infectious Disease"/>
            <person name="Wu L."/>
            <person name="Ma J."/>
        </authorList>
    </citation>
    <scope>NUCLEOTIDE SEQUENCE [LARGE SCALE GENOMIC DNA]</scope>
    <source>
        <strain evidence="7">CGMCC 1.10832</strain>
    </source>
</reference>
<dbReference type="SMART" id="SM01005">
    <property type="entry name" value="Ala_racemase_C"/>
    <property type="match status" value="1"/>
</dbReference>
<dbReference type="InterPro" id="IPR011079">
    <property type="entry name" value="Ala_racemase_C"/>
</dbReference>
<comment type="similarity">
    <text evidence="4">Belongs to the alanine racemase family.</text>
</comment>
<comment type="caution">
    <text evidence="6">The sequence shown here is derived from an EMBL/GenBank/DDBJ whole genome shotgun (WGS) entry which is preliminary data.</text>
</comment>
<feature type="active site" description="Proton acceptor; specific for D-alanine" evidence="4">
    <location>
        <position position="491"/>
    </location>
</feature>
<dbReference type="Gene3D" id="3.20.20.10">
    <property type="entry name" value="Alanine racemase"/>
    <property type="match status" value="1"/>
</dbReference>
<dbReference type="InterPro" id="IPR009006">
    <property type="entry name" value="Ala_racemase/Decarboxylase_C"/>
</dbReference>
<name>A0ABQ1N755_9BACT</name>
<feature type="active site" description="Proton acceptor; specific for L-alanine" evidence="4">
    <location>
        <position position="716"/>
    </location>
</feature>
<dbReference type="SUPFAM" id="SSF53623">
    <property type="entry name" value="MurD-like peptide ligases, catalytic domain"/>
    <property type="match status" value="1"/>
</dbReference>
<comment type="function">
    <text evidence="4">Catalyzes the interconversion of L-alanine and D-alanine. May also act on other amino acids.</text>
</comment>
<dbReference type="InterPro" id="IPR000821">
    <property type="entry name" value="Ala_racemase"/>
</dbReference>
<evidence type="ECO:0000256" key="3">
    <source>
        <dbReference type="ARBA" id="ARBA00023235"/>
    </source>
</evidence>
<feature type="domain" description="Alanine racemase C-terminal" evidence="5">
    <location>
        <begin position="695"/>
        <end position="819"/>
    </location>
</feature>
<evidence type="ECO:0000313" key="6">
    <source>
        <dbReference type="EMBL" id="GGC53191.1"/>
    </source>
</evidence>
<comment type="pathway">
    <text evidence="4">Amino-acid biosynthesis; D-alanine biosynthesis; D-alanine from L-alanine: step 1/1.</text>
</comment>
<dbReference type="SUPFAM" id="SSF51419">
    <property type="entry name" value="PLP-binding barrel"/>
    <property type="match status" value="1"/>
</dbReference>
<dbReference type="SUPFAM" id="SSF63418">
    <property type="entry name" value="MurE/MurF N-terminal domain"/>
    <property type="match status" value="1"/>
</dbReference>
<gene>
    <name evidence="6" type="primary">mur/alr</name>
    <name evidence="6" type="ORF">GCM10011506_43520</name>
</gene>
<comment type="catalytic activity">
    <reaction evidence="4">
        <text>L-alanine = D-alanine</text>
        <dbReference type="Rhea" id="RHEA:20249"/>
        <dbReference type="ChEBI" id="CHEBI:57416"/>
        <dbReference type="ChEBI" id="CHEBI:57972"/>
        <dbReference type="EC" id="5.1.1.1"/>
    </reaction>
</comment>
<dbReference type="InterPro" id="IPR036615">
    <property type="entry name" value="Mur_ligase_C_dom_sf"/>
</dbReference>
<dbReference type="PRINTS" id="PR00992">
    <property type="entry name" value="ALARACEMASE"/>
</dbReference>
<evidence type="ECO:0000256" key="4">
    <source>
        <dbReference type="HAMAP-Rule" id="MF_01201"/>
    </source>
</evidence>
<dbReference type="PANTHER" id="PTHR30511:SF0">
    <property type="entry name" value="ALANINE RACEMASE, CATABOLIC-RELATED"/>
    <property type="match status" value="1"/>
</dbReference>
<feature type="binding site" evidence="4">
    <location>
        <position position="588"/>
    </location>
    <ligand>
        <name>substrate</name>
    </ligand>
</feature>
<dbReference type="Gene3D" id="3.40.1390.10">
    <property type="entry name" value="MurE/MurF, N-terminal domain"/>
    <property type="match status" value="1"/>
</dbReference>
<sequence length="821" mass="92615">MKPYFSSLKKISLGTELQFIEDTLISDVFIDSRNALLHKSSIFFAIKGARNNGHQFIASLYHDGVRNFVVEEEIDPKYLPGANIFLAKSSISTLQSFAALKRQLYHGKLVAITGSNGKTITKEWLGQLMSSFYSVYKSPRSFNSQVGVPLSLWPLSDYQDYAIIEAGISKMGEMEHLQKIIQPEIGIFTNIGTAHDEGFPNLEEKALQKAILFKESSTIIYSKDYPEVAHALHNIPDLSSKNLIGWSFEDNTSSYFVETEEKNSLTAIRIPFNDKLFIFEVPFTDYASLENITNCLFFLLNEGIPVKLIHNALMELKPVAMRMEVKQAIHQNYLVDDSYNNDLVGLDTAIQFFRQQKQFANKVIILSDLLETGLSDSLLYQQVAKKIETEKLSLFIGVGPAISRQKNLFQTNSLFFNTTEELLLYLNERPIKESVILIKGARSFHFEKIVKSLEQKIHGTVLEVNLNAITHNLNFYRSKLKPRVKTMAMVKAFSYGNGSHEVANWLQFQKVDYLAVAYSDEGVALRQHGIHLPIMVMNPTVSSFDLLTKYQLEPEIYSLELFQEYASFVRGKKGAFKVHLKLDTGMHRLGFESGDLNELISRLRDNPQFKVASIFSHLAGSDEAIHNGFSAKQAFSFKKMAEELIEALNYRPLLHLLNSPGISRFPDFQFDMVRLGVGLYGVDATQLHQDRLQSVSVLKTVISQVKFVKQGDTIGYSRKGVAEKHMRIATIAIGYADGYDRKFSNGIGKVHIQGKPAPVVGNVCMDMCMVDVTDIDCTAGEEVIVFGQNPTLFELADAINTIPYEILTNVSDRVKRVFYSE</sequence>
<keyword evidence="6" id="KW-0436">Ligase</keyword>
<organism evidence="6 7">
    <name type="scientific">Marivirga lumbricoides</name>
    <dbReference type="NCBI Taxonomy" id="1046115"/>
    <lineage>
        <taxon>Bacteria</taxon>
        <taxon>Pseudomonadati</taxon>
        <taxon>Bacteroidota</taxon>
        <taxon>Cytophagia</taxon>
        <taxon>Cytophagales</taxon>
        <taxon>Marivirgaceae</taxon>
        <taxon>Marivirga</taxon>
    </lineage>
</organism>
<dbReference type="Pfam" id="PF08245">
    <property type="entry name" value="Mur_ligase_M"/>
    <property type="match status" value="1"/>
</dbReference>
<dbReference type="InterPro" id="IPR035911">
    <property type="entry name" value="MurE/MurF_N"/>
</dbReference>
<dbReference type="RefSeq" id="WP_229712694.1">
    <property type="nucleotide sequence ID" value="NZ_BAABHU010000018.1"/>
</dbReference>
<evidence type="ECO:0000256" key="1">
    <source>
        <dbReference type="ARBA" id="ARBA00001933"/>
    </source>
</evidence>
<dbReference type="EC" id="5.1.1.1" evidence="4"/>
<dbReference type="Proteomes" id="UP000636010">
    <property type="component" value="Unassembled WGS sequence"/>
</dbReference>
<dbReference type="NCBIfam" id="TIGR00492">
    <property type="entry name" value="alr"/>
    <property type="match status" value="1"/>
</dbReference>
<keyword evidence="2 4" id="KW-0663">Pyridoxal phosphate</keyword>
<feature type="binding site" evidence="4">
    <location>
        <position position="765"/>
    </location>
    <ligand>
        <name>substrate</name>
    </ligand>
</feature>
<evidence type="ECO:0000256" key="2">
    <source>
        <dbReference type="ARBA" id="ARBA00022898"/>
    </source>
</evidence>
<protein>
    <recommendedName>
        <fullName evidence="4">Alanine racemase</fullName>
        <ecNumber evidence="4">5.1.1.1</ecNumber>
    </recommendedName>
</protein>
<dbReference type="InterPro" id="IPR036565">
    <property type="entry name" value="Mur-like_cat_sf"/>
</dbReference>
<keyword evidence="7" id="KW-1185">Reference proteome</keyword>
<dbReference type="InterPro" id="IPR029066">
    <property type="entry name" value="PLP-binding_barrel"/>
</dbReference>
<keyword evidence="3 4" id="KW-0413">Isomerase</keyword>
<feature type="modified residue" description="N6-(pyridoxal phosphate)lysine" evidence="4">
    <location>
        <position position="491"/>
    </location>
</feature>
<dbReference type="NCBIfam" id="NF008897">
    <property type="entry name" value="PRK11930.1"/>
    <property type="match status" value="1"/>
</dbReference>
<dbReference type="PANTHER" id="PTHR30511">
    <property type="entry name" value="ALANINE RACEMASE"/>
    <property type="match status" value="1"/>
</dbReference>